<dbReference type="EC" id="2.7.13.3" evidence="2"/>
<keyword evidence="7" id="KW-0067">ATP-binding</keyword>
<dbReference type="SUPFAM" id="SSF55874">
    <property type="entry name" value="ATPase domain of HSP90 chaperone/DNA topoisomerase II/histidine kinase"/>
    <property type="match status" value="1"/>
</dbReference>
<feature type="domain" description="PAS" evidence="11">
    <location>
        <begin position="145"/>
        <end position="196"/>
    </location>
</feature>
<dbReference type="InterPro" id="IPR005467">
    <property type="entry name" value="His_kinase_dom"/>
</dbReference>
<dbReference type="SUPFAM" id="SSF55785">
    <property type="entry name" value="PYP-like sensor domain (PAS domain)"/>
    <property type="match status" value="4"/>
</dbReference>
<evidence type="ECO:0000256" key="6">
    <source>
        <dbReference type="ARBA" id="ARBA00022777"/>
    </source>
</evidence>
<dbReference type="PROSITE" id="PS50109">
    <property type="entry name" value="HIS_KIN"/>
    <property type="match status" value="1"/>
</dbReference>
<evidence type="ECO:0000256" key="7">
    <source>
        <dbReference type="ARBA" id="ARBA00022840"/>
    </source>
</evidence>
<evidence type="ECO:0000256" key="9">
    <source>
        <dbReference type="SAM" id="Coils"/>
    </source>
</evidence>
<dbReference type="InterPro" id="IPR036890">
    <property type="entry name" value="HATPase_C_sf"/>
</dbReference>
<keyword evidence="3" id="KW-0597">Phosphoprotein</keyword>
<evidence type="ECO:0000256" key="5">
    <source>
        <dbReference type="ARBA" id="ARBA00022741"/>
    </source>
</evidence>
<feature type="domain" description="PAC" evidence="12">
    <location>
        <begin position="455"/>
        <end position="507"/>
    </location>
</feature>
<dbReference type="NCBIfam" id="TIGR00229">
    <property type="entry name" value="sensory_box"/>
    <property type="match status" value="3"/>
</dbReference>
<dbReference type="GO" id="GO:0046983">
    <property type="term" value="F:protein dimerization activity"/>
    <property type="evidence" value="ECO:0007669"/>
    <property type="project" value="InterPro"/>
</dbReference>
<dbReference type="RefSeq" id="WP_131854535.1">
    <property type="nucleotide sequence ID" value="NZ_SKFH01000083.1"/>
</dbReference>
<dbReference type="OrthoDB" id="9124519at2"/>
<comment type="caution">
    <text evidence="13">The sequence shown here is derived from an EMBL/GenBank/DDBJ whole genome shotgun (WGS) entry which is preliminary data.</text>
</comment>
<dbReference type="Pfam" id="PF07730">
    <property type="entry name" value="HisKA_3"/>
    <property type="match status" value="1"/>
</dbReference>
<proteinExistence type="predicted"/>
<dbReference type="PROSITE" id="PS50113">
    <property type="entry name" value="PAC"/>
    <property type="match status" value="1"/>
</dbReference>
<dbReference type="Pfam" id="PF02518">
    <property type="entry name" value="HATPase_c"/>
    <property type="match status" value="1"/>
</dbReference>
<dbReference type="Gene3D" id="3.30.565.10">
    <property type="entry name" value="Histidine kinase-like ATPase, C-terminal domain"/>
    <property type="match status" value="1"/>
</dbReference>
<evidence type="ECO:0000256" key="4">
    <source>
        <dbReference type="ARBA" id="ARBA00022679"/>
    </source>
</evidence>
<evidence type="ECO:0000259" key="10">
    <source>
        <dbReference type="PROSITE" id="PS50109"/>
    </source>
</evidence>
<dbReference type="Pfam" id="PF08448">
    <property type="entry name" value="PAS_4"/>
    <property type="match status" value="3"/>
</dbReference>
<feature type="domain" description="PAS" evidence="11">
    <location>
        <begin position="381"/>
        <end position="426"/>
    </location>
</feature>
<feature type="domain" description="PAS" evidence="11">
    <location>
        <begin position="268"/>
        <end position="319"/>
    </location>
</feature>
<keyword evidence="4" id="KW-0808">Transferase</keyword>
<dbReference type="SMART" id="SM00086">
    <property type="entry name" value="PAC"/>
    <property type="match status" value="1"/>
</dbReference>
<keyword evidence="14" id="KW-1185">Reference proteome</keyword>
<keyword evidence="9" id="KW-0175">Coiled coil</keyword>
<evidence type="ECO:0000313" key="14">
    <source>
        <dbReference type="Proteomes" id="UP000295164"/>
    </source>
</evidence>
<gene>
    <name evidence="13" type="ORF">E0486_18500</name>
</gene>
<sequence length="726" mass="83537">MQASTLERTENLIRSGLEVQKSPFFSELLDRITDGFFAFDRDWRFVFANERTEQILNIRREDYIGRTFQECFPGMEDSPFAVAYREAYQTGRPAKAEAWFEPFSAWISIDVYPSASGLSVLFRDVTEQHRHDEQRALYETTLRQQHDLLSGVLERMHEGFFFLDRELTVRYWNKTIEQMTGIPGDEVLYKSVFASFAEDACTIYRGFYARALAGETVIEEYLCPVTHHWLQIKVHPSDEGLTVFIKDIHEKRITEEKQRNYERKLREQSDIMVGVLEQMQDAFVTISREGRIVYWNAQAEAILRRSRHEVLGHNLFEVFPHIRDTEVYEVYQQLKSDPTPIHRTFYGPKTGRWFELNAYTTQKGITVFFRDVTRQRADERTLDQLSLVAKKTNNIVALSDAQQRIIWVNEAFTRITGYTAAEAIGRPNGEIFDGPGTDAEVIHFVRACVADRKAFRVEALNYKKNGDVYWADISCQPVFDEHGELQHFFSIATDITERKRLQEQLDEEMRERQQMITAAAIKAQESERALVSQELHDNVNQVLTTVKLYTELVRDGIGDQQELMNKSVDLLQRSITEIRSLSKRLSAPSLGNIRLRDSVHELTNAVAATNQLQVSLDTEALNDADVEQDVHLAVYRILQEQLTNVLKHAGATAVEIRFTRKGCQLEMQVQDNGKGFDPRRRSNGIGITNMMTRAESVHGFLQLDTAPGQGCSLMVRVPCTDQAARS</sequence>
<dbReference type="Pfam" id="PF13426">
    <property type="entry name" value="PAS_9"/>
    <property type="match status" value="1"/>
</dbReference>
<dbReference type="InterPro" id="IPR000700">
    <property type="entry name" value="PAS-assoc_C"/>
</dbReference>
<dbReference type="Proteomes" id="UP000295164">
    <property type="component" value="Unassembled WGS sequence"/>
</dbReference>
<evidence type="ECO:0000256" key="1">
    <source>
        <dbReference type="ARBA" id="ARBA00000085"/>
    </source>
</evidence>
<name>A0A4R4DSC2_9BACT</name>
<feature type="domain" description="Histidine kinase" evidence="10">
    <location>
        <begin position="530"/>
        <end position="721"/>
    </location>
</feature>
<dbReference type="Gene3D" id="3.30.450.20">
    <property type="entry name" value="PAS domain"/>
    <property type="match status" value="4"/>
</dbReference>
<dbReference type="AlphaFoldDB" id="A0A4R4DSC2"/>
<dbReference type="InterPro" id="IPR013656">
    <property type="entry name" value="PAS_4"/>
</dbReference>
<dbReference type="GO" id="GO:0005524">
    <property type="term" value="F:ATP binding"/>
    <property type="evidence" value="ECO:0007669"/>
    <property type="project" value="UniProtKB-KW"/>
</dbReference>
<dbReference type="CDD" id="cd16917">
    <property type="entry name" value="HATPase_UhpB-NarQ-NarX-like"/>
    <property type="match status" value="1"/>
</dbReference>
<evidence type="ECO:0000256" key="2">
    <source>
        <dbReference type="ARBA" id="ARBA00012438"/>
    </source>
</evidence>
<dbReference type="InterPro" id="IPR035965">
    <property type="entry name" value="PAS-like_dom_sf"/>
</dbReference>
<reference evidence="13 14" key="1">
    <citation type="submission" date="2019-03" db="EMBL/GenBank/DDBJ databases">
        <authorList>
            <person name="Kim M.K.M."/>
        </authorList>
    </citation>
    <scope>NUCLEOTIDE SEQUENCE [LARGE SCALE GENOMIC DNA]</scope>
    <source>
        <strain evidence="13 14">17J68-15</strain>
    </source>
</reference>
<dbReference type="InterPro" id="IPR050482">
    <property type="entry name" value="Sensor_HK_TwoCompSys"/>
</dbReference>
<evidence type="ECO:0000313" key="13">
    <source>
        <dbReference type="EMBL" id="TCZ63459.1"/>
    </source>
</evidence>
<dbReference type="EMBL" id="SKFH01000083">
    <property type="protein sequence ID" value="TCZ63459.1"/>
    <property type="molecule type" value="Genomic_DNA"/>
</dbReference>
<evidence type="ECO:0000259" key="12">
    <source>
        <dbReference type="PROSITE" id="PS50113"/>
    </source>
</evidence>
<feature type="domain" description="PAS" evidence="11">
    <location>
        <begin position="21"/>
        <end position="67"/>
    </location>
</feature>
<dbReference type="InterPro" id="IPR003594">
    <property type="entry name" value="HATPase_dom"/>
</dbReference>
<dbReference type="CDD" id="cd00130">
    <property type="entry name" value="PAS"/>
    <property type="match status" value="3"/>
</dbReference>
<comment type="catalytic activity">
    <reaction evidence="1">
        <text>ATP + protein L-histidine = ADP + protein N-phospho-L-histidine.</text>
        <dbReference type="EC" id="2.7.13.3"/>
    </reaction>
</comment>
<dbReference type="InterPro" id="IPR000014">
    <property type="entry name" value="PAS"/>
</dbReference>
<keyword evidence="6" id="KW-0418">Kinase</keyword>
<dbReference type="GO" id="GO:0000155">
    <property type="term" value="F:phosphorelay sensor kinase activity"/>
    <property type="evidence" value="ECO:0007669"/>
    <property type="project" value="InterPro"/>
</dbReference>
<dbReference type="GO" id="GO:0016020">
    <property type="term" value="C:membrane"/>
    <property type="evidence" value="ECO:0007669"/>
    <property type="project" value="InterPro"/>
</dbReference>
<keyword evidence="5" id="KW-0547">Nucleotide-binding</keyword>
<evidence type="ECO:0000256" key="8">
    <source>
        <dbReference type="ARBA" id="ARBA00023012"/>
    </source>
</evidence>
<dbReference type="PANTHER" id="PTHR24421:SF10">
    <property type="entry name" value="NITRATE_NITRITE SENSOR PROTEIN NARQ"/>
    <property type="match status" value="1"/>
</dbReference>
<organism evidence="13 14">
    <name type="scientific">Flaviaesturariibacter aridisoli</name>
    <dbReference type="NCBI Taxonomy" id="2545761"/>
    <lineage>
        <taxon>Bacteria</taxon>
        <taxon>Pseudomonadati</taxon>
        <taxon>Bacteroidota</taxon>
        <taxon>Chitinophagia</taxon>
        <taxon>Chitinophagales</taxon>
        <taxon>Chitinophagaceae</taxon>
        <taxon>Flaviaestuariibacter</taxon>
    </lineage>
</organism>
<protein>
    <recommendedName>
        <fullName evidence="2">histidine kinase</fullName>
        <ecNumber evidence="2">2.7.13.3</ecNumber>
    </recommendedName>
</protein>
<dbReference type="InterPro" id="IPR011712">
    <property type="entry name" value="Sig_transdc_His_kin_sub3_dim/P"/>
</dbReference>
<dbReference type="Gene3D" id="1.20.5.1930">
    <property type="match status" value="1"/>
</dbReference>
<accession>A0A4R4DSC2</accession>
<feature type="coiled-coil region" evidence="9">
    <location>
        <begin position="491"/>
        <end position="518"/>
    </location>
</feature>
<evidence type="ECO:0000259" key="11">
    <source>
        <dbReference type="PROSITE" id="PS50112"/>
    </source>
</evidence>
<dbReference type="PROSITE" id="PS50112">
    <property type="entry name" value="PAS"/>
    <property type="match status" value="4"/>
</dbReference>
<evidence type="ECO:0000256" key="3">
    <source>
        <dbReference type="ARBA" id="ARBA00022553"/>
    </source>
</evidence>
<dbReference type="InterPro" id="IPR001610">
    <property type="entry name" value="PAC"/>
</dbReference>
<keyword evidence="8" id="KW-0902">Two-component regulatory system</keyword>
<dbReference type="SMART" id="SM00091">
    <property type="entry name" value="PAS"/>
    <property type="match status" value="4"/>
</dbReference>
<dbReference type="PANTHER" id="PTHR24421">
    <property type="entry name" value="NITRATE/NITRITE SENSOR PROTEIN NARX-RELATED"/>
    <property type="match status" value="1"/>
</dbReference>